<evidence type="ECO:0000313" key="1">
    <source>
        <dbReference type="EMBL" id="CEL58546.1"/>
    </source>
</evidence>
<protein>
    <submittedName>
        <fullName evidence="1">Uncharacterized protein</fullName>
    </submittedName>
</protein>
<dbReference type="EMBL" id="LN679416">
    <property type="protein sequence ID" value="CEL58546.1"/>
    <property type="molecule type" value="Genomic_DNA"/>
</dbReference>
<dbReference type="AlphaFoldDB" id="A0A0B7FKR0"/>
<gene>
    <name evidence="1" type="ORF">RSOLAG1IB_12152</name>
</gene>
<accession>A0A0B7FKR0</accession>
<reference evidence="1 2" key="1">
    <citation type="submission" date="2014-11" db="EMBL/GenBank/DDBJ databases">
        <authorList>
            <person name="Wibberg Daniel"/>
        </authorList>
    </citation>
    <scope>NUCLEOTIDE SEQUENCE [LARGE SCALE GENOMIC DNA]</scope>
    <source>
        <strain evidence="1">Rhizoctonia solani AG1-IB 7/3/14</strain>
    </source>
</reference>
<organism evidence="1 2">
    <name type="scientific">Thanatephorus cucumeris (strain AG1-IB / isolate 7/3/14)</name>
    <name type="common">Lettuce bottom rot fungus</name>
    <name type="synonym">Rhizoctonia solani</name>
    <dbReference type="NCBI Taxonomy" id="1108050"/>
    <lineage>
        <taxon>Eukaryota</taxon>
        <taxon>Fungi</taxon>
        <taxon>Dikarya</taxon>
        <taxon>Basidiomycota</taxon>
        <taxon>Agaricomycotina</taxon>
        <taxon>Agaricomycetes</taxon>
        <taxon>Cantharellales</taxon>
        <taxon>Ceratobasidiaceae</taxon>
        <taxon>Rhizoctonia</taxon>
        <taxon>Rhizoctonia solani AG-1</taxon>
    </lineage>
</organism>
<dbReference type="Proteomes" id="UP000059188">
    <property type="component" value="Unassembled WGS sequence"/>
</dbReference>
<evidence type="ECO:0000313" key="2">
    <source>
        <dbReference type="Proteomes" id="UP000059188"/>
    </source>
</evidence>
<keyword evidence="2" id="KW-1185">Reference proteome</keyword>
<sequence length="81" mass="9055">MPTHDIILYPEATTNYGSDFVSVVSQKDHHTNIQGTLHEEETQVKGSCIIESRLFKWAYRAGNSSSSAQISSGWRSTLVVR</sequence>
<proteinExistence type="predicted"/>
<name>A0A0B7FKR0_THACB</name>